<dbReference type="Pfam" id="PF16363">
    <property type="entry name" value="GDP_Man_Dehyd"/>
    <property type="match status" value="1"/>
</dbReference>
<organism evidence="2 3">
    <name type="scientific">Imhoffiella purpurea</name>
    <dbReference type="NCBI Taxonomy" id="1249627"/>
    <lineage>
        <taxon>Bacteria</taxon>
        <taxon>Pseudomonadati</taxon>
        <taxon>Pseudomonadota</taxon>
        <taxon>Gammaproteobacteria</taxon>
        <taxon>Chromatiales</taxon>
        <taxon>Chromatiaceae</taxon>
        <taxon>Imhoffiella</taxon>
    </lineage>
</organism>
<dbReference type="InterPro" id="IPR016040">
    <property type="entry name" value="NAD(P)-bd_dom"/>
</dbReference>
<dbReference type="Proteomes" id="UP000019460">
    <property type="component" value="Unassembled WGS sequence"/>
</dbReference>
<dbReference type="Gene3D" id="3.40.50.720">
    <property type="entry name" value="NAD(P)-binding Rossmann-like Domain"/>
    <property type="match status" value="1"/>
</dbReference>
<dbReference type="Gene3D" id="3.90.25.10">
    <property type="entry name" value="UDP-galactose 4-epimerase, domain 1"/>
    <property type="match status" value="1"/>
</dbReference>
<dbReference type="InterPro" id="IPR036291">
    <property type="entry name" value="NAD(P)-bd_dom_sf"/>
</dbReference>
<evidence type="ECO:0000313" key="3">
    <source>
        <dbReference type="Proteomes" id="UP000019460"/>
    </source>
</evidence>
<comment type="caution">
    <text evidence="2">The sequence shown here is derived from an EMBL/GenBank/DDBJ whole genome shotgun (WGS) entry which is preliminary data.</text>
</comment>
<dbReference type="PANTHER" id="PTHR43000">
    <property type="entry name" value="DTDP-D-GLUCOSE 4,6-DEHYDRATASE-RELATED"/>
    <property type="match status" value="1"/>
</dbReference>
<reference evidence="2 3" key="1">
    <citation type="submission" date="2012-11" db="EMBL/GenBank/DDBJ databases">
        <title>Genome assembly of Thiorhodococcus sp. AK35.</title>
        <authorList>
            <person name="Nupur N."/>
            <person name="Khatri I."/>
            <person name="Subramanian S."/>
            <person name="Pinnaka A."/>
        </authorList>
    </citation>
    <scope>NUCLEOTIDE SEQUENCE [LARGE SCALE GENOMIC DNA]</scope>
    <source>
        <strain evidence="2 3">AK35</strain>
    </source>
</reference>
<protein>
    <submittedName>
        <fullName evidence="2">CDP-glucose 4,6-dehydratase</fullName>
    </submittedName>
</protein>
<dbReference type="InterPro" id="IPR013445">
    <property type="entry name" value="CDP_4_6_deHydtase"/>
</dbReference>
<evidence type="ECO:0000313" key="2">
    <source>
        <dbReference type="EMBL" id="EXJ16917.1"/>
    </source>
</evidence>
<dbReference type="STRING" id="1249627.D779_2528"/>
<keyword evidence="3" id="KW-1185">Reference proteome</keyword>
<gene>
    <name evidence="2" type="ORF">D779_2528</name>
</gene>
<dbReference type="eggNOG" id="COG0451">
    <property type="taxonomic scope" value="Bacteria"/>
</dbReference>
<name>W9VLE6_9GAMM</name>
<feature type="domain" description="NAD(P)-binding" evidence="1">
    <location>
        <begin position="12"/>
        <end position="322"/>
    </location>
</feature>
<proteinExistence type="predicted"/>
<dbReference type="CDD" id="cd05252">
    <property type="entry name" value="CDP_GD_SDR_e"/>
    <property type="match status" value="1"/>
</dbReference>
<dbReference type="PATRIC" id="fig|1249627.3.peg.483"/>
<dbReference type="AlphaFoldDB" id="W9VLE6"/>
<evidence type="ECO:0000259" key="1">
    <source>
        <dbReference type="Pfam" id="PF16363"/>
    </source>
</evidence>
<dbReference type="NCBIfam" id="TIGR02622">
    <property type="entry name" value="CDP_4_6_dhtase"/>
    <property type="match status" value="1"/>
</dbReference>
<accession>W9VLE6</accession>
<sequence length="354" mass="39444">MSKSFWNGKRVFVTGHTGFKGGWLALWLSKMGARVFGYALDPDSCPSLFDVSRLSEHLSGHFIQDIRDTEALDRAIRIAAPEIVFHLAAQPLVRVSYVSPVDTYAVNVMGTVNLLDAVRRNGDVGAVVVVTTDKCYDNQEWIWPYRETDRLGGHDPYASSKSCSELVVNAYRDSFLGHAGIHIASARAGNVIGGGDWAKDRLVPDILRAHEAGEIVSIRFPRALRPWQHVLEPLAGYLLLARSLIDQGPANSEAWNFGPHDVDTRSVEWVVDYLCSKLSGLSWQMDAYQQPHESSILKLDSAKAHDRLGWSPHWDLAKALDKTLEWHQAWRLGEDMALVTLDQIECYLADGPGI</sequence>
<dbReference type="SUPFAM" id="SSF51735">
    <property type="entry name" value="NAD(P)-binding Rossmann-fold domains"/>
    <property type="match status" value="1"/>
</dbReference>
<dbReference type="EMBL" id="AONC01000004">
    <property type="protein sequence ID" value="EXJ16917.1"/>
    <property type="molecule type" value="Genomic_DNA"/>
</dbReference>